<dbReference type="AlphaFoldDB" id="A0AAV4ML63"/>
<proteinExistence type="predicted"/>
<feature type="compositionally biased region" description="Polar residues" evidence="1">
    <location>
        <begin position="25"/>
        <end position="34"/>
    </location>
</feature>
<sequence>MKGERTLQLITKRFRGGRCPAQMRYPSTSQTTLQNERRHAKRLDGSPSANQSRGAFSNRFHKCQLVQKQLRNNGQSGNTASGITLIRAPSSVCSVSLTSGWAEVMLPGTSGSAMSDFCVGP</sequence>
<evidence type="ECO:0000313" key="2">
    <source>
        <dbReference type="EMBL" id="GIX73108.1"/>
    </source>
</evidence>
<protein>
    <submittedName>
        <fullName evidence="2">Uncharacterized protein</fullName>
    </submittedName>
</protein>
<dbReference type="Proteomes" id="UP001054945">
    <property type="component" value="Unassembled WGS sequence"/>
</dbReference>
<evidence type="ECO:0000256" key="1">
    <source>
        <dbReference type="SAM" id="MobiDB-lite"/>
    </source>
</evidence>
<keyword evidence="3" id="KW-1185">Reference proteome</keyword>
<feature type="region of interest" description="Disordered" evidence="1">
    <location>
        <begin position="19"/>
        <end position="54"/>
    </location>
</feature>
<organism evidence="2 3">
    <name type="scientific">Caerostris extrusa</name>
    <name type="common">Bark spider</name>
    <name type="synonym">Caerostris bankana</name>
    <dbReference type="NCBI Taxonomy" id="172846"/>
    <lineage>
        <taxon>Eukaryota</taxon>
        <taxon>Metazoa</taxon>
        <taxon>Ecdysozoa</taxon>
        <taxon>Arthropoda</taxon>
        <taxon>Chelicerata</taxon>
        <taxon>Arachnida</taxon>
        <taxon>Araneae</taxon>
        <taxon>Araneomorphae</taxon>
        <taxon>Entelegynae</taxon>
        <taxon>Araneoidea</taxon>
        <taxon>Araneidae</taxon>
        <taxon>Caerostris</taxon>
    </lineage>
</organism>
<name>A0AAV4ML63_CAEEX</name>
<gene>
    <name evidence="2" type="ORF">CEXT_67661</name>
</gene>
<comment type="caution">
    <text evidence="2">The sequence shown here is derived from an EMBL/GenBank/DDBJ whole genome shotgun (WGS) entry which is preliminary data.</text>
</comment>
<evidence type="ECO:0000313" key="3">
    <source>
        <dbReference type="Proteomes" id="UP001054945"/>
    </source>
</evidence>
<accession>A0AAV4ML63</accession>
<reference evidence="2 3" key="1">
    <citation type="submission" date="2021-06" db="EMBL/GenBank/DDBJ databases">
        <title>Caerostris extrusa draft genome.</title>
        <authorList>
            <person name="Kono N."/>
            <person name="Arakawa K."/>
        </authorList>
    </citation>
    <scope>NUCLEOTIDE SEQUENCE [LARGE SCALE GENOMIC DNA]</scope>
</reference>
<dbReference type="EMBL" id="BPLR01002375">
    <property type="protein sequence ID" value="GIX73108.1"/>
    <property type="molecule type" value="Genomic_DNA"/>
</dbReference>